<name>A0ABS7BM95_9SPHN</name>
<dbReference type="CDD" id="cd01948">
    <property type="entry name" value="EAL"/>
    <property type="match status" value="1"/>
</dbReference>
<dbReference type="InterPro" id="IPR052155">
    <property type="entry name" value="Biofilm_reg_signaling"/>
</dbReference>
<feature type="domain" description="GGDEF" evidence="4">
    <location>
        <begin position="288"/>
        <end position="417"/>
    </location>
</feature>
<dbReference type="InterPro" id="IPR000160">
    <property type="entry name" value="GGDEF_dom"/>
</dbReference>
<evidence type="ECO:0000256" key="1">
    <source>
        <dbReference type="SAM" id="Phobius"/>
    </source>
</evidence>
<dbReference type="Pfam" id="PF00990">
    <property type="entry name" value="GGDEF"/>
    <property type="match status" value="1"/>
</dbReference>
<feature type="transmembrane region" description="Helical" evidence="1">
    <location>
        <begin position="173"/>
        <end position="194"/>
    </location>
</feature>
<keyword evidence="1" id="KW-1133">Transmembrane helix</keyword>
<dbReference type="SMART" id="SM00304">
    <property type="entry name" value="HAMP"/>
    <property type="match status" value="1"/>
</dbReference>
<comment type="caution">
    <text evidence="5">The sequence shown here is derived from an EMBL/GenBank/DDBJ whole genome shotgun (WGS) entry which is preliminary data.</text>
</comment>
<dbReference type="NCBIfam" id="TIGR00254">
    <property type="entry name" value="GGDEF"/>
    <property type="match status" value="1"/>
</dbReference>
<dbReference type="PANTHER" id="PTHR44757:SF2">
    <property type="entry name" value="BIOFILM ARCHITECTURE MAINTENANCE PROTEIN MBAA"/>
    <property type="match status" value="1"/>
</dbReference>
<dbReference type="RefSeq" id="WP_219748187.1">
    <property type="nucleotide sequence ID" value="NZ_JAHXZN010000002.1"/>
</dbReference>
<gene>
    <name evidence="5" type="ORF">KZ820_08240</name>
</gene>
<dbReference type="InterPro" id="IPR043128">
    <property type="entry name" value="Rev_trsase/Diguanyl_cyclase"/>
</dbReference>
<protein>
    <submittedName>
        <fullName evidence="5">EAL domain-containing protein</fullName>
    </submittedName>
</protein>
<dbReference type="SMART" id="SM00052">
    <property type="entry name" value="EAL"/>
    <property type="match status" value="1"/>
</dbReference>
<keyword evidence="1" id="KW-0812">Transmembrane</keyword>
<dbReference type="Pfam" id="PF00672">
    <property type="entry name" value="HAMP"/>
    <property type="match status" value="1"/>
</dbReference>
<dbReference type="Gene3D" id="3.20.20.450">
    <property type="entry name" value="EAL domain"/>
    <property type="match status" value="1"/>
</dbReference>
<dbReference type="EMBL" id="JAHXZN010000002">
    <property type="protein sequence ID" value="MBW6530724.1"/>
    <property type="molecule type" value="Genomic_DNA"/>
</dbReference>
<dbReference type="PROSITE" id="PS50885">
    <property type="entry name" value="HAMP"/>
    <property type="match status" value="1"/>
</dbReference>
<reference evidence="5 6" key="1">
    <citation type="submission" date="2021-07" db="EMBL/GenBank/DDBJ databases">
        <title>Sphingomonas sp.</title>
        <authorList>
            <person name="Feng G."/>
            <person name="Li J."/>
            <person name="Pan M."/>
        </authorList>
    </citation>
    <scope>NUCLEOTIDE SEQUENCE [LARGE SCALE GENOMIC DNA]</scope>
    <source>
        <strain evidence="5 6">RRHST34</strain>
    </source>
</reference>
<dbReference type="CDD" id="cd01949">
    <property type="entry name" value="GGDEF"/>
    <property type="match status" value="1"/>
</dbReference>
<evidence type="ECO:0000259" key="2">
    <source>
        <dbReference type="PROSITE" id="PS50883"/>
    </source>
</evidence>
<dbReference type="Gene3D" id="3.30.70.270">
    <property type="match status" value="1"/>
</dbReference>
<dbReference type="InterPro" id="IPR035919">
    <property type="entry name" value="EAL_sf"/>
</dbReference>
<proteinExistence type="predicted"/>
<feature type="transmembrane region" description="Helical" evidence="1">
    <location>
        <begin position="6"/>
        <end position="31"/>
    </location>
</feature>
<evidence type="ECO:0000313" key="5">
    <source>
        <dbReference type="EMBL" id="MBW6530724.1"/>
    </source>
</evidence>
<evidence type="ECO:0000259" key="4">
    <source>
        <dbReference type="PROSITE" id="PS50887"/>
    </source>
</evidence>
<accession>A0ABS7BM95</accession>
<dbReference type="Pfam" id="PF00563">
    <property type="entry name" value="EAL"/>
    <property type="match status" value="1"/>
</dbReference>
<dbReference type="Proteomes" id="UP000759103">
    <property type="component" value="Unassembled WGS sequence"/>
</dbReference>
<dbReference type="SUPFAM" id="SSF141868">
    <property type="entry name" value="EAL domain-like"/>
    <property type="match status" value="1"/>
</dbReference>
<organism evidence="5 6">
    <name type="scientific">Sphingomonas citri</name>
    <dbReference type="NCBI Taxonomy" id="2862499"/>
    <lineage>
        <taxon>Bacteria</taxon>
        <taxon>Pseudomonadati</taxon>
        <taxon>Pseudomonadota</taxon>
        <taxon>Alphaproteobacteria</taxon>
        <taxon>Sphingomonadales</taxon>
        <taxon>Sphingomonadaceae</taxon>
        <taxon>Sphingomonas</taxon>
    </lineage>
</organism>
<feature type="domain" description="HAMP" evidence="3">
    <location>
        <begin position="196"/>
        <end position="249"/>
    </location>
</feature>
<dbReference type="PANTHER" id="PTHR44757">
    <property type="entry name" value="DIGUANYLATE CYCLASE DGCP"/>
    <property type="match status" value="1"/>
</dbReference>
<dbReference type="SUPFAM" id="SSF55073">
    <property type="entry name" value="Nucleotide cyclase"/>
    <property type="match status" value="1"/>
</dbReference>
<evidence type="ECO:0000313" key="6">
    <source>
        <dbReference type="Proteomes" id="UP000759103"/>
    </source>
</evidence>
<dbReference type="PROSITE" id="PS50883">
    <property type="entry name" value="EAL"/>
    <property type="match status" value="1"/>
</dbReference>
<dbReference type="SMART" id="SM00267">
    <property type="entry name" value="GGDEF"/>
    <property type="match status" value="1"/>
</dbReference>
<dbReference type="SUPFAM" id="SSF158472">
    <property type="entry name" value="HAMP domain-like"/>
    <property type="match status" value="1"/>
</dbReference>
<keyword evidence="6" id="KW-1185">Reference proteome</keyword>
<dbReference type="InterPro" id="IPR003660">
    <property type="entry name" value="HAMP_dom"/>
</dbReference>
<sequence>MLPTSISTRVIAAFGTVVAVVLLLLAAGWMVAGDVRHANQSVRRLSERLRVEDAQDRAQQQLRLAIGEVTRAAEQPRPITSPQWLRVEQALAAFRASYGAASARDAAATDFARLAGELIADARAEPRRITRDMPQFLAALRVLERERAEARRRLVDRIDAAVARSSRELYASISRIVFGVLGVLLLLLASFLWLRRQVLRPIVAIADQLRQFGTVDGEVRVEGRDRADEIGDLARGLGEYRDAVEQRRRAEKRIEFLAHHDMLTALPNRLLFEERLAQDLARVTRTGQRVAVFAIDLDDFKSVNDRFGHAGGDRALNHAAQLLSGCVRADDMVARLGGDEFAIIQVAPDQPRAAEALLMRIFRACDATAGDEVPVQMSVGVALSGAEQAREELYNLADMAMYRAKSEGRHTARFFDEALKEETRLRWRLSRDLEGAVERGEMSLVYQPMADARTLRVIGYEALLRWRHPELGDIRPDQFIPLAESSGRIDSLGLWVADQAMAAARGWPDHAIVALNLSPVQFRQADLAADLLALAERHGLAPERLEFEVTESATLLGHRRDDVLGALRALQDRGARIVMDDFGTGYSSLGNLRDFRFDKLKVDRSFVSAMLDHAPSASIVRSIAALGESLGVPVAAEGVETEEQLALLRRWGFPQVQGYLLGRPERLESVLRSAAYAGMIG</sequence>
<dbReference type="InterPro" id="IPR001633">
    <property type="entry name" value="EAL_dom"/>
</dbReference>
<dbReference type="Gene3D" id="6.10.340.10">
    <property type="match status" value="1"/>
</dbReference>
<evidence type="ECO:0000259" key="3">
    <source>
        <dbReference type="PROSITE" id="PS50885"/>
    </source>
</evidence>
<dbReference type="InterPro" id="IPR029787">
    <property type="entry name" value="Nucleotide_cyclase"/>
</dbReference>
<feature type="domain" description="EAL" evidence="2">
    <location>
        <begin position="426"/>
        <end position="678"/>
    </location>
</feature>
<keyword evidence="1" id="KW-0472">Membrane</keyword>
<dbReference type="PROSITE" id="PS50887">
    <property type="entry name" value="GGDEF"/>
    <property type="match status" value="1"/>
</dbReference>